<dbReference type="PANTHER" id="PTHR31579:SF84">
    <property type="entry name" value="F21O3.6 PROTEIN"/>
    <property type="match status" value="1"/>
</dbReference>
<protein>
    <submittedName>
        <fullName evidence="2">Uncharacterized protein</fullName>
    </submittedName>
</protein>
<sequence>MEVSASRGKKVIEPFNEKVRARIFRMSSLSSGSGNGGDDENDVDSPSPCLSNLVRNFLEDQNGVDEPPPSVAAHAKVSDSEEEFGNLSPTAMIEDVIDPVKNADRFRNILLGHVVKAVEMFSTSKTSKTVFNGNIAAYLSENGYDAGICKTRWNSSSGGGLSAGNYEFIDVIVSESVRYFVDTDFASQFEIARETENYGQLRNALPKVFVGKCEDLKRIVRVLCDEAKRSMKSNGLSLPPWRKNRYMQAKWFGPYRRTVIHLPSNPSAQLIIPKITVQCRSVGFDDGGRSSVPPATWTR</sequence>
<reference evidence="2" key="1">
    <citation type="submission" date="2023-05" db="EMBL/GenBank/DDBJ databases">
        <title>Nepenthes gracilis genome sequencing.</title>
        <authorList>
            <person name="Fukushima K."/>
        </authorList>
    </citation>
    <scope>NUCLEOTIDE SEQUENCE</scope>
    <source>
        <strain evidence="2">SING2019-196</strain>
    </source>
</reference>
<organism evidence="2 3">
    <name type="scientific">Nepenthes gracilis</name>
    <name type="common">Slender pitcher plant</name>
    <dbReference type="NCBI Taxonomy" id="150966"/>
    <lineage>
        <taxon>Eukaryota</taxon>
        <taxon>Viridiplantae</taxon>
        <taxon>Streptophyta</taxon>
        <taxon>Embryophyta</taxon>
        <taxon>Tracheophyta</taxon>
        <taxon>Spermatophyta</taxon>
        <taxon>Magnoliopsida</taxon>
        <taxon>eudicotyledons</taxon>
        <taxon>Gunneridae</taxon>
        <taxon>Pentapetalae</taxon>
        <taxon>Caryophyllales</taxon>
        <taxon>Nepenthaceae</taxon>
        <taxon>Nepenthes</taxon>
    </lineage>
</organism>
<name>A0AAD3TKX6_NEPGR</name>
<feature type="region of interest" description="Disordered" evidence="1">
    <location>
        <begin position="28"/>
        <end position="48"/>
    </location>
</feature>
<evidence type="ECO:0000313" key="2">
    <source>
        <dbReference type="EMBL" id="GMH30966.1"/>
    </source>
</evidence>
<evidence type="ECO:0000256" key="1">
    <source>
        <dbReference type="SAM" id="MobiDB-lite"/>
    </source>
</evidence>
<proteinExistence type="predicted"/>
<dbReference type="Proteomes" id="UP001279734">
    <property type="component" value="Unassembled WGS sequence"/>
</dbReference>
<comment type="caution">
    <text evidence="2">The sequence shown here is derived from an EMBL/GenBank/DDBJ whole genome shotgun (WGS) entry which is preliminary data.</text>
</comment>
<dbReference type="AlphaFoldDB" id="A0AAD3TKX6"/>
<dbReference type="PANTHER" id="PTHR31579">
    <property type="entry name" value="OS03G0796600 PROTEIN"/>
    <property type="match status" value="1"/>
</dbReference>
<accession>A0AAD3TKX6</accession>
<dbReference type="InterPro" id="IPR006502">
    <property type="entry name" value="PDDEXK-like"/>
</dbReference>
<dbReference type="NCBIfam" id="TIGR01615">
    <property type="entry name" value="A_thal_3542"/>
    <property type="match status" value="1"/>
</dbReference>
<gene>
    <name evidence="2" type="ORF">Nepgr_032809</name>
</gene>
<dbReference type="EMBL" id="BSYO01000039">
    <property type="protein sequence ID" value="GMH30966.1"/>
    <property type="molecule type" value="Genomic_DNA"/>
</dbReference>
<dbReference type="Pfam" id="PF04720">
    <property type="entry name" value="PDDEXK_6"/>
    <property type="match status" value="1"/>
</dbReference>
<keyword evidence="3" id="KW-1185">Reference proteome</keyword>
<evidence type="ECO:0000313" key="3">
    <source>
        <dbReference type="Proteomes" id="UP001279734"/>
    </source>
</evidence>